<name>A0A0F9RQA7_9ZZZZ</name>
<reference evidence="1" key="1">
    <citation type="journal article" date="2015" name="Nature">
        <title>Complex archaea that bridge the gap between prokaryotes and eukaryotes.</title>
        <authorList>
            <person name="Spang A."/>
            <person name="Saw J.H."/>
            <person name="Jorgensen S.L."/>
            <person name="Zaremba-Niedzwiedzka K."/>
            <person name="Martijn J."/>
            <person name="Lind A.E."/>
            <person name="van Eijk R."/>
            <person name="Schleper C."/>
            <person name="Guy L."/>
            <person name="Ettema T.J."/>
        </authorList>
    </citation>
    <scope>NUCLEOTIDE SEQUENCE</scope>
</reference>
<dbReference type="AlphaFoldDB" id="A0A0F9RQA7"/>
<comment type="caution">
    <text evidence="1">The sequence shown here is derived from an EMBL/GenBank/DDBJ whole genome shotgun (WGS) entry which is preliminary data.</text>
</comment>
<gene>
    <name evidence="1" type="ORF">LCGC14_0945070</name>
</gene>
<dbReference type="EMBL" id="LAZR01003328">
    <property type="protein sequence ID" value="KKN19498.1"/>
    <property type="molecule type" value="Genomic_DNA"/>
</dbReference>
<accession>A0A0F9RQA7</accession>
<evidence type="ECO:0000313" key="1">
    <source>
        <dbReference type="EMBL" id="KKN19498.1"/>
    </source>
</evidence>
<proteinExistence type="predicted"/>
<protein>
    <submittedName>
        <fullName evidence="1">Uncharacterized protein</fullName>
    </submittedName>
</protein>
<organism evidence="1">
    <name type="scientific">marine sediment metagenome</name>
    <dbReference type="NCBI Taxonomy" id="412755"/>
    <lineage>
        <taxon>unclassified sequences</taxon>
        <taxon>metagenomes</taxon>
        <taxon>ecological metagenomes</taxon>
    </lineage>
</organism>
<sequence>MLKTIEYFFNSAFHRLNRLLADFILFYFNFVVYNQEKYHKLCFRLLK</sequence>